<dbReference type="GO" id="GO:0008295">
    <property type="term" value="P:spermidine biosynthetic process"/>
    <property type="evidence" value="ECO:0007669"/>
    <property type="project" value="UniProtKB-KW"/>
</dbReference>
<evidence type="ECO:0000313" key="10">
    <source>
        <dbReference type="EMBL" id="AFZ68315.1"/>
    </source>
</evidence>
<protein>
    <submittedName>
        <fullName evidence="10">S-adenosylmethionine decarboxylase proenzyme</fullName>
    </submittedName>
</protein>
<evidence type="ECO:0000256" key="7">
    <source>
        <dbReference type="ARBA" id="ARBA00023239"/>
    </source>
</evidence>
<dbReference type="Pfam" id="PF02675">
    <property type="entry name" value="AdoMet_dc"/>
    <property type="match status" value="1"/>
</dbReference>
<dbReference type="eggNOG" id="COG1586">
    <property type="taxonomic scope" value="Bacteria"/>
</dbReference>
<keyword evidence="7" id="KW-0456">Lyase</keyword>
<dbReference type="STRING" id="937777.Deipe_2852"/>
<dbReference type="PATRIC" id="fig|937777.3.peg.2867"/>
<dbReference type="InterPro" id="IPR016067">
    <property type="entry name" value="S-AdoMet_deCO2ase_core"/>
</dbReference>
<keyword evidence="4" id="KW-0745">Spermidine biosynthesis</keyword>
<evidence type="ECO:0000256" key="4">
    <source>
        <dbReference type="ARBA" id="ARBA00023066"/>
    </source>
</evidence>
<evidence type="ECO:0000256" key="5">
    <source>
        <dbReference type="ARBA" id="ARBA00023115"/>
    </source>
</evidence>
<dbReference type="AlphaFoldDB" id="L0A5L7"/>
<reference evidence="11" key="1">
    <citation type="submission" date="2012-03" db="EMBL/GenBank/DDBJ databases">
        <title>Complete sequence of chromosome of Deinococcus peraridilitoris DSM 19664.</title>
        <authorList>
            <person name="Lucas S."/>
            <person name="Copeland A."/>
            <person name="Lapidus A."/>
            <person name="Glavina del Rio T."/>
            <person name="Dalin E."/>
            <person name="Tice H."/>
            <person name="Bruce D."/>
            <person name="Goodwin L."/>
            <person name="Pitluck S."/>
            <person name="Peters L."/>
            <person name="Mikhailova N."/>
            <person name="Lu M."/>
            <person name="Kyrpides N."/>
            <person name="Mavromatis K."/>
            <person name="Ivanova N."/>
            <person name="Brettin T."/>
            <person name="Detter J.C."/>
            <person name="Han C."/>
            <person name="Larimer F."/>
            <person name="Land M."/>
            <person name="Hauser L."/>
            <person name="Markowitz V."/>
            <person name="Cheng J.-F."/>
            <person name="Hugenholtz P."/>
            <person name="Woyke T."/>
            <person name="Wu D."/>
            <person name="Pukall R."/>
            <person name="Steenblock K."/>
            <person name="Brambilla E."/>
            <person name="Klenk H.-P."/>
            <person name="Eisen J.A."/>
        </authorList>
    </citation>
    <scope>NUCLEOTIDE SEQUENCE [LARGE SCALE GENOMIC DNA]</scope>
    <source>
        <strain evidence="11">DSM 19664 / LMG 22246 / CIP 109416 / KR-200</strain>
    </source>
</reference>
<keyword evidence="6" id="KW-0865">Zymogen</keyword>
<evidence type="ECO:0000256" key="6">
    <source>
        <dbReference type="ARBA" id="ARBA00023145"/>
    </source>
</evidence>
<dbReference type="Gene3D" id="3.60.90.10">
    <property type="entry name" value="S-adenosylmethionine decarboxylase"/>
    <property type="match status" value="1"/>
</dbReference>
<gene>
    <name evidence="10" type="ordered locus">Deipe_2852</name>
</gene>
<dbReference type="PANTHER" id="PTHR33866:SF2">
    <property type="entry name" value="S-ADENOSYLMETHIONINE DECARBOXYLASE PROENZYME"/>
    <property type="match status" value="1"/>
</dbReference>
<keyword evidence="5" id="KW-0620">Polyamine biosynthesis</keyword>
<dbReference type="GO" id="GO:0005829">
    <property type="term" value="C:cytosol"/>
    <property type="evidence" value="ECO:0007669"/>
    <property type="project" value="TreeGrafter"/>
</dbReference>
<comment type="cofactor">
    <cofactor evidence="1">
        <name>pyruvate</name>
        <dbReference type="ChEBI" id="CHEBI:15361"/>
    </cofactor>
</comment>
<keyword evidence="3" id="KW-0068">Autocatalytic cleavage</keyword>
<accession>L0A5L7</accession>
<evidence type="ECO:0000256" key="9">
    <source>
        <dbReference type="ARBA" id="ARBA00023317"/>
    </source>
</evidence>
<evidence type="ECO:0000256" key="2">
    <source>
        <dbReference type="ARBA" id="ARBA00022793"/>
    </source>
</evidence>
<dbReference type="Proteomes" id="UP000010467">
    <property type="component" value="Chromosome"/>
</dbReference>
<dbReference type="SUPFAM" id="SSF56276">
    <property type="entry name" value="S-adenosylmethionine decarboxylase"/>
    <property type="match status" value="1"/>
</dbReference>
<dbReference type="InterPro" id="IPR017716">
    <property type="entry name" value="S-AdoMet_deCOase_pro-enz"/>
</dbReference>
<dbReference type="EMBL" id="CP003382">
    <property type="protein sequence ID" value="AFZ68315.1"/>
    <property type="molecule type" value="Genomic_DNA"/>
</dbReference>
<sequence length="146" mass="16124">MELFGFGPHLMIDGYHASTDALRDETLIRTVLSELSAQLGLGQLSEPVVQQHEGSGPEDSGVSGVVVIAGSHISLHTFPEHAFLRVDVFSGKEFDVQKALNYLIEHFEVGRYTTHFINRGKEFPRDAAALQRMLSGEREYVGARIA</sequence>
<dbReference type="HOGENOM" id="CLU_125470_2_2_0"/>
<dbReference type="RefSeq" id="WP_015236617.1">
    <property type="nucleotide sequence ID" value="NC_019793.1"/>
</dbReference>
<evidence type="ECO:0000256" key="3">
    <source>
        <dbReference type="ARBA" id="ARBA00022813"/>
    </source>
</evidence>
<keyword evidence="11" id="KW-1185">Reference proteome</keyword>
<proteinExistence type="predicted"/>
<dbReference type="GO" id="GO:0004014">
    <property type="term" value="F:adenosylmethionine decarboxylase activity"/>
    <property type="evidence" value="ECO:0007669"/>
    <property type="project" value="InterPro"/>
</dbReference>
<dbReference type="KEGG" id="dpd:Deipe_2852"/>
<keyword evidence="2" id="KW-0210">Decarboxylase</keyword>
<keyword evidence="9" id="KW-0670">Pyruvate</keyword>
<dbReference type="PANTHER" id="PTHR33866">
    <property type="entry name" value="S-ADENOSYLMETHIONINE DECARBOXYLASE PROENZYME"/>
    <property type="match status" value="1"/>
</dbReference>
<evidence type="ECO:0000256" key="8">
    <source>
        <dbReference type="ARBA" id="ARBA00023270"/>
    </source>
</evidence>
<evidence type="ECO:0000313" key="11">
    <source>
        <dbReference type="Proteomes" id="UP000010467"/>
    </source>
</evidence>
<name>L0A5L7_DEIPD</name>
<dbReference type="InterPro" id="IPR003826">
    <property type="entry name" value="AdoMetDC_fam_prok"/>
</dbReference>
<dbReference type="NCBIfam" id="TIGR03330">
    <property type="entry name" value="SAM_DCase_Bsu"/>
    <property type="match status" value="1"/>
</dbReference>
<evidence type="ECO:0000256" key="1">
    <source>
        <dbReference type="ARBA" id="ARBA00001928"/>
    </source>
</evidence>
<keyword evidence="8" id="KW-0704">Schiff base</keyword>
<organism evidence="10 11">
    <name type="scientific">Deinococcus peraridilitoris (strain DSM 19664 / LMG 22246 / CIP 109416 / KR-200)</name>
    <dbReference type="NCBI Taxonomy" id="937777"/>
    <lineage>
        <taxon>Bacteria</taxon>
        <taxon>Thermotogati</taxon>
        <taxon>Deinococcota</taxon>
        <taxon>Deinococci</taxon>
        <taxon>Deinococcales</taxon>
        <taxon>Deinococcaceae</taxon>
        <taxon>Deinococcus</taxon>
    </lineage>
</organism>